<evidence type="ECO:0000313" key="3">
    <source>
        <dbReference type="Proteomes" id="UP000323300"/>
    </source>
</evidence>
<dbReference type="PANTHER" id="PTHR33886">
    <property type="entry name" value="UNSATURATED RHAMNOGALACTURONAN HYDROLASE (EUROFUNG)"/>
    <property type="match status" value="1"/>
</dbReference>
<dbReference type="InterPro" id="IPR012341">
    <property type="entry name" value="6hp_glycosidase-like_sf"/>
</dbReference>
<dbReference type="SUPFAM" id="SSF48208">
    <property type="entry name" value="Six-hairpin glycosidases"/>
    <property type="match status" value="1"/>
</dbReference>
<dbReference type="GO" id="GO:0016787">
    <property type="term" value="F:hydrolase activity"/>
    <property type="evidence" value="ECO:0007669"/>
    <property type="project" value="UniProtKB-KW"/>
</dbReference>
<keyword evidence="1 2" id="KW-0378">Hydrolase</keyword>
<proteinExistence type="predicted"/>
<sequence length="368" mass="40540">MSSANEILRTRLDLLVSGITGLRDAGAFSEPNLDGTAGDYISFDSWEWPQGVGLYGLVRLWQAERTAATLDLLNDWYARHVEKGLPSLNINTTAPMLALSMIWRETKDPRWTPVLDGWANRLISQAPRTFGGAFQHDVSDKINKGELWDDTLFMAALFLASYGEGSGRRELVDEAERQFLLHAHYLADRETGLWFHGWTFDGWHNFARARWARGNAWITVGILDLADLATISPAVRIALNAMLESQIATLLKLQTPSGAWRTLLDDPSSYEETSATAGFGYGLLKASRLGIGPAGCREAGLRALDFVLKNIGSDGTVANVSYGTRMGHDLQFYRDIPIQPTGYGQALAMLCLVEGLHHVGKNEARASA</sequence>
<evidence type="ECO:0000256" key="1">
    <source>
        <dbReference type="ARBA" id="ARBA00022801"/>
    </source>
</evidence>
<dbReference type="InterPro" id="IPR008928">
    <property type="entry name" value="6-hairpin_glycosidase_sf"/>
</dbReference>
<dbReference type="InterPro" id="IPR010905">
    <property type="entry name" value="Glyco_hydro_88"/>
</dbReference>
<accession>A0A1I3VQN4</accession>
<name>A0A1I3VQN4_9HYPH</name>
<evidence type="ECO:0000313" key="2">
    <source>
        <dbReference type="EMBL" id="SFJ97555.1"/>
    </source>
</evidence>
<dbReference type="AlphaFoldDB" id="A0A1I3VQN4"/>
<protein>
    <submittedName>
        <fullName evidence="2">Unsaturated rhamnogalacturonyl hydrolase</fullName>
    </submittedName>
</protein>
<organism evidence="2 3">
    <name type="scientific">Neomesorhizobium albiziae</name>
    <dbReference type="NCBI Taxonomy" id="335020"/>
    <lineage>
        <taxon>Bacteria</taxon>
        <taxon>Pseudomonadati</taxon>
        <taxon>Pseudomonadota</taxon>
        <taxon>Alphaproteobacteria</taxon>
        <taxon>Hyphomicrobiales</taxon>
        <taxon>Phyllobacteriaceae</taxon>
        <taxon>Neomesorhizobium</taxon>
    </lineage>
</organism>
<dbReference type="EMBL" id="FOSL01000001">
    <property type="protein sequence ID" value="SFJ97555.1"/>
    <property type="molecule type" value="Genomic_DNA"/>
</dbReference>
<dbReference type="GO" id="GO:0005975">
    <property type="term" value="P:carbohydrate metabolic process"/>
    <property type="evidence" value="ECO:0007669"/>
    <property type="project" value="InterPro"/>
</dbReference>
<gene>
    <name evidence="2" type="ORF">SAMN04488498_101660</name>
</gene>
<dbReference type="PANTHER" id="PTHR33886:SF8">
    <property type="entry name" value="UNSATURATED RHAMNOGALACTURONAN HYDROLASE (EUROFUNG)"/>
    <property type="match status" value="1"/>
</dbReference>
<keyword evidence="3" id="KW-1185">Reference proteome</keyword>
<dbReference type="Gene3D" id="1.50.10.10">
    <property type="match status" value="1"/>
</dbReference>
<dbReference type="Proteomes" id="UP000323300">
    <property type="component" value="Unassembled WGS sequence"/>
</dbReference>
<dbReference type="InterPro" id="IPR052043">
    <property type="entry name" value="PolySaccharide_Degr_Enz"/>
</dbReference>
<reference evidence="2 3" key="1">
    <citation type="submission" date="2016-10" db="EMBL/GenBank/DDBJ databases">
        <authorList>
            <person name="Varghese N."/>
            <person name="Submissions S."/>
        </authorList>
    </citation>
    <scope>NUCLEOTIDE SEQUENCE [LARGE SCALE GENOMIC DNA]</scope>
    <source>
        <strain evidence="2 3">DSM 21822</strain>
    </source>
</reference>
<dbReference type="Pfam" id="PF07470">
    <property type="entry name" value="Glyco_hydro_88"/>
    <property type="match status" value="1"/>
</dbReference>